<dbReference type="Proteomes" id="UP000663887">
    <property type="component" value="Unassembled WGS sequence"/>
</dbReference>
<dbReference type="EMBL" id="CAJNRG010001300">
    <property type="protein sequence ID" value="CAF2032218.1"/>
    <property type="molecule type" value="Genomic_DNA"/>
</dbReference>
<keyword evidence="2" id="KW-1015">Disulfide bond</keyword>
<evidence type="ECO:0000256" key="2">
    <source>
        <dbReference type="ARBA" id="ARBA00023157"/>
    </source>
</evidence>
<dbReference type="InterPro" id="IPR013320">
    <property type="entry name" value="ConA-like_dom_sf"/>
</dbReference>
<keyword evidence="1" id="KW-0732">Signal</keyword>
<sequence length="393" mass="42463">MWTGSYCQTAVRIFWSFDNTLQDLYNNFNGVGSNGPTYNSPGYNGAGACLWLNQTLRQSVSITSPFLNITNASFTFEVWLYPNTLYNGNPYTDNDILGQCQQKAQDQCLHIIIRSQNAYFAFYSDDLKGNQVSEWLNALTIGTTSIQVPNNFFDGCLDSIAYVSRAKNASEVLNDATLVAYLSFDSSTLLDSGPLLINGTGTNYSYTSSGRVNAGVKLSGNSSYIQITGLTRIGTNSWPYTVAVWINPTKITGGTIMHLSSRIDGAQPNAWCLPIMGLTSIGQIAINSWNNTNVPITGPIVQLNSWIHVAATYSSSNGERLYVNGSQYGSSSSAYSFAAGGVPMTVTLGSSLLGVGACNTGTIQMNQYNGLLDEFRVYARELTAAEISALANP</sequence>
<dbReference type="AlphaFoldDB" id="A0A816NI55"/>
<proteinExistence type="predicted"/>
<evidence type="ECO:0000313" key="5">
    <source>
        <dbReference type="Proteomes" id="UP000663887"/>
    </source>
</evidence>
<reference evidence="4" key="1">
    <citation type="submission" date="2021-02" db="EMBL/GenBank/DDBJ databases">
        <authorList>
            <person name="Nowell W R."/>
        </authorList>
    </citation>
    <scope>NUCLEOTIDE SEQUENCE</scope>
</reference>
<dbReference type="Gene3D" id="2.60.120.200">
    <property type="match status" value="2"/>
</dbReference>
<evidence type="ECO:0000259" key="3">
    <source>
        <dbReference type="SMART" id="SM00560"/>
    </source>
</evidence>
<dbReference type="Pfam" id="PF13385">
    <property type="entry name" value="Laminin_G_3"/>
    <property type="match status" value="1"/>
</dbReference>
<accession>A0A816NI55</accession>
<organism evidence="4 5">
    <name type="scientific">Rotaria magnacalcarata</name>
    <dbReference type="NCBI Taxonomy" id="392030"/>
    <lineage>
        <taxon>Eukaryota</taxon>
        <taxon>Metazoa</taxon>
        <taxon>Spiralia</taxon>
        <taxon>Gnathifera</taxon>
        <taxon>Rotifera</taxon>
        <taxon>Eurotatoria</taxon>
        <taxon>Bdelloidea</taxon>
        <taxon>Philodinida</taxon>
        <taxon>Philodinidae</taxon>
        <taxon>Rotaria</taxon>
    </lineage>
</organism>
<feature type="domain" description="LamG-like jellyroll fold" evidence="3">
    <location>
        <begin position="241"/>
        <end position="385"/>
    </location>
</feature>
<dbReference type="SMART" id="SM00560">
    <property type="entry name" value="LamGL"/>
    <property type="match status" value="1"/>
</dbReference>
<name>A0A816NI55_9BILA</name>
<dbReference type="SUPFAM" id="SSF49899">
    <property type="entry name" value="Concanavalin A-like lectins/glucanases"/>
    <property type="match status" value="2"/>
</dbReference>
<evidence type="ECO:0000313" key="4">
    <source>
        <dbReference type="EMBL" id="CAF2032218.1"/>
    </source>
</evidence>
<evidence type="ECO:0000256" key="1">
    <source>
        <dbReference type="ARBA" id="ARBA00022729"/>
    </source>
</evidence>
<gene>
    <name evidence="4" type="ORF">XDN619_LOCUS5197</name>
</gene>
<comment type="caution">
    <text evidence="4">The sequence shown here is derived from an EMBL/GenBank/DDBJ whole genome shotgun (WGS) entry which is preliminary data.</text>
</comment>
<protein>
    <recommendedName>
        <fullName evidence="3">LamG-like jellyroll fold domain-containing protein</fullName>
    </recommendedName>
</protein>
<dbReference type="InterPro" id="IPR006558">
    <property type="entry name" value="LamG-like"/>
</dbReference>